<comment type="caution">
    <text evidence="8">The sequence shown here is derived from an EMBL/GenBank/DDBJ whole genome shotgun (WGS) entry which is preliminary data.</text>
</comment>
<evidence type="ECO:0000256" key="2">
    <source>
        <dbReference type="ARBA" id="ARBA00007430"/>
    </source>
</evidence>
<evidence type="ECO:0000256" key="3">
    <source>
        <dbReference type="ARBA" id="ARBA00022475"/>
    </source>
</evidence>
<feature type="transmembrane region" description="Helical" evidence="7">
    <location>
        <begin position="246"/>
        <end position="267"/>
    </location>
</feature>
<feature type="transmembrane region" description="Helical" evidence="7">
    <location>
        <begin position="103"/>
        <end position="123"/>
    </location>
</feature>
<organism evidence="8 9">
    <name type="scientific">Megasphaera elsdenii CAG:570</name>
    <dbReference type="NCBI Taxonomy" id="1263087"/>
    <lineage>
        <taxon>Bacteria</taxon>
        <taxon>Bacillati</taxon>
        <taxon>Bacillota</taxon>
        <taxon>Negativicutes</taxon>
        <taxon>Veillonellales</taxon>
        <taxon>Veillonellaceae</taxon>
        <taxon>Megasphaera</taxon>
    </lineage>
</organism>
<reference evidence="8" key="1">
    <citation type="submission" date="2012-11" db="EMBL/GenBank/DDBJ databases">
        <title>Dependencies among metagenomic species, viruses, plasmids and units of genetic variation.</title>
        <authorList>
            <person name="Nielsen H.B."/>
            <person name="Almeida M."/>
            <person name="Juncker A.S."/>
            <person name="Rasmussen S."/>
            <person name="Li J."/>
            <person name="Sunagawa S."/>
            <person name="Plichta D."/>
            <person name="Gautier L."/>
            <person name="Le Chatelier E."/>
            <person name="Peletier E."/>
            <person name="Bonde I."/>
            <person name="Nielsen T."/>
            <person name="Manichanh C."/>
            <person name="Arumugam M."/>
            <person name="Batto J."/>
            <person name="Santos M.B.Q.D."/>
            <person name="Blom N."/>
            <person name="Borruel N."/>
            <person name="Burgdorf K.S."/>
            <person name="Boumezbeur F."/>
            <person name="Casellas F."/>
            <person name="Dore J."/>
            <person name="Guarner F."/>
            <person name="Hansen T."/>
            <person name="Hildebrand F."/>
            <person name="Kaas R.S."/>
            <person name="Kennedy S."/>
            <person name="Kristiansen K."/>
            <person name="Kultima J.R."/>
            <person name="Leonard P."/>
            <person name="Levenez F."/>
            <person name="Lund O."/>
            <person name="Moumen B."/>
            <person name="Le Paslier D."/>
            <person name="Pons N."/>
            <person name="Pedersen O."/>
            <person name="Prifti E."/>
            <person name="Qin J."/>
            <person name="Raes J."/>
            <person name="Tap J."/>
            <person name="Tims S."/>
            <person name="Ussery D.W."/>
            <person name="Yamada T."/>
            <person name="MetaHit consortium"/>
            <person name="Renault P."/>
            <person name="Sicheritz-Ponten T."/>
            <person name="Bork P."/>
            <person name="Wang J."/>
            <person name="Brunak S."/>
            <person name="Ehrlich S.D."/>
        </authorList>
    </citation>
    <scope>NUCLEOTIDE SEQUENCE [LARGE SCALE GENOMIC DNA]</scope>
</reference>
<keyword evidence="3" id="KW-1003">Cell membrane</keyword>
<feature type="transmembrane region" description="Helical" evidence="7">
    <location>
        <begin position="384"/>
        <end position="407"/>
    </location>
</feature>
<gene>
    <name evidence="8" type="ORF">BN715_01552</name>
</gene>
<keyword evidence="6 7" id="KW-0472">Membrane</keyword>
<feature type="transmembrane region" description="Helical" evidence="7">
    <location>
        <begin position="357"/>
        <end position="377"/>
    </location>
</feature>
<evidence type="ECO:0000256" key="6">
    <source>
        <dbReference type="ARBA" id="ARBA00023136"/>
    </source>
</evidence>
<comment type="subcellular location">
    <subcellularLocation>
        <location evidence="1">Cell membrane</location>
        <topology evidence="1">Multi-pass membrane protein</topology>
    </subcellularLocation>
</comment>
<sequence length="445" mass="50756">MGQSTYKLDVFSTFLNQGWRIISGPFVLLCIPYFLSAMEQGYWYTFISVAALSVLADLGFSNIILQFSAHEFAFLSFRENNLIEGDSEHLDKLAAFFKFSIKWLFKVVIIVFPLIIIGGYYFISSKGSLDESPYLWQLSWIIYAVTSAFLFMNSIVLSFFEGCNLVSKVQRIRFQISAATSLVMIFGLFLHLRLFALALSSVMGVLVGCFLIYHHFSEVIRQLLQISKHAFYDWWPEFSSLIWRYAISWGSGFLVFQIFTPLTFYFYGPISAGKIGISIAMWTAGYNIAISWITAVTPKLNMLISEKKWALLDQLFKNSFIKSVGMMFLGGIGFFIVEYFIGSQFNFFTRILAPKGMAILFLAWLLQVMVNALAIYLRAHKREPLVIVSCVNAVIVLGGTALCGMFLDSEYMFLGFLAGTVFQCIATLRIFKNYRWQHDIYNGVK</sequence>
<evidence type="ECO:0000256" key="7">
    <source>
        <dbReference type="SAM" id="Phobius"/>
    </source>
</evidence>
<dbReference type="GO" id="GO:0005886">
    <property type="term" value="C:plasma membrane"/>
    <property type="evidence" value="ECO:0007669"/>
    <property type="project" value="UniProtKB-SubCell"/>
</dbReference>
<dbReference type="AlphaFoldDB" id="R7MZL1"/>
<dbReference type="PANTHER" id="PTHR30250">
    <property type="entry name" value="PST FAMILY PREDICTED COLANIC ACID TRANSPORTER"/>
    <property type="match status" value="1"/>
</dbReference>
<feature type="transmembrane region" description="Helical" evidence="7">
    <location>
        <begin position="279"/>
        <end position="298"/>
    </location>
</feature>
<feature type="transmembrane region" description="Helical" evidence="7">
    <location>
        <begin position="18"/>
        <end position="35"/>
    </location>
</feature>
<feature type="transmembrane region" description="Helical" evidence="7">
    <location>
        <begin position="413"/>
        <end position="431"/>
    </location>
</feature>
<feature type="transmembrane region" description="Helical" evidence="7">
    <location>
        <begin position="41"/>
        <end position="65"/>
    </location>
</feature>
<dbReference type="Proteomes" id="UP000017908">
    <property type="component" value="Unassembled WGS sequence"/>
</dbReference>
<feature type="transmembrane region" description="Helical" evidence="7">
    <location>
        <begin position="319"/>
        <end position="337"/>
    </location>
</feature>
<accession>R7MZL1</accession>
<evidence type="ECO:0000313" key="8">
    <source>
        <dbReference type="EMBL" id="CDF05287.1"/>
    </source>
</evidence>
<dbReference type="PANTHER" id="PTHR30250:SF10">
    <property type="entry name" value="LIPOPOLYSACCHARIDE BIOSYNTHESIS PROTEIN WZXC"/>
    <property type="match status" value="1"/>
</dbReference>
<dbReference type="InterPro" id="IPR050833">
    <property type="entry name" value="Poly_Biosynth_Transport"/>
</dbReference>
<protein>
    <submittedName>
        <fullName evidence="8">Putative O-unit flippase</fullName>
    </submittedName>
</protein>
<name>R7MZL1_MEGEL</name>
<evidence type="ECO:0000256" key="5">
    <source>
        <dbReference type="ARBA" id="ARBA00022989"/>
    </source>
</evidence>
<dbReference type="EMBL" id="CBKE010000252">
    <property type="protein sequence ID" value="CDF05287.1"/>
    <property type="molecule type" value="Genomic_DNA"/>
</dbReference>
<feature type="transmembrane region" description="Helical" evidence="7">
    <location>
        <begin position="172"/>
        <end position="189"/>
    </location>
</feature>
<evidence type="ECO:0000256" key="1">
    <source>
        <dbReference type="ARBA" id="ARBA00004651"/>
    </source>
</evidence>
<evidence type="ECO:0000256" key="4">
    <source>
        <dbReference type="ARBA" id="ARBA00022692"/>
    </source>
</evidence>
<proteinExistence type="inferred from homology"/>
<feature type="transmembrane region" description="Helical" evidence="7">
    <location>
        <begin position="135"/>
        <end position="160"/>
    </location>
</feature>
<feature type="transmembrane region" description="Helical" evidence="7">
    <location>
        <begin position="195"/>
        <end position="213"/>
    </location>
</feature>
<comment type="similarity">
    <text evidence="2">Belongs to the polysaccharide synthase family.</text>
</comment>
<keyword evidence="4 7" id="KW-0812">Transmembrane</keyword>
<evidence type="ECO:0000313" key="9">
    <source>
        <dbReference type="Proteomes" id="UP000017908"/>
    </source>
</evidence>
<keyword evidence="5 7" id="KW-1133">Transmembrane helix</keyword>